<dbReference type="EMBL" id="PPPD01000001">
    <property type="protein sequence ID" value="PNY82819.1"/>
    <property type="molecule type" value="Genomic_DNA"/>
</dbReference>
<dbReference type="AlphaFoldDB" id="A0A2K3V211"/>
<dbReference type="InterPro" id="IPR002502">
    <property type="entry name" value="Amidase_domain"/>
</dbReference>
<keyword evidence="3" id="KW-0378">Hydrolase</keyword>
<dbReference type="InterPro" id="IPR036505">
    <property type="entry name" value="Amidase/PGRP_sf"/>
</dbReference>
<dbReference type="CDD" id="cd06583">
    <property type="entry name" value="PGRP"/>
    <property type="match status" value="1"/>
</dbReference>
<proteinExistence type="predicted"/>
<dbReference type="GO" id="GO:0071555">
    <property type="term" value="P:cell wall organization"/>
    <property type="evidence" value="ECO:0007669"/>
    <property type="project" value="UniProtKB-KW"/>
</dbReference>
<dbReference type="SUPFAM" id="SSF55846">
    <property type="entry name" value="N-acetylmuramoyl-L-alanine amidase-like"/>
    <property type="match status" value="1"/>
</dbReference>
<name>A0A2K3V211_9DEIO</name>
<dbReference type="InterPro" id="IPR051206">
    <property type="entry name" value="NAMLAA_amidase_2"/>
</dbReference>
<evidence type="ECO:0000256" key="2">
    <source>
        <dbReference type="ARBA" id="ARBA00011901"/>
    </source>
</evidence>
<protein>
    <recommendedName>
        <fullName evidence="2">N-acetylmuramoyl-L-alanine amidase</fullName>
        <ecNumber evidence="2">3.5.1.28</ecNumber>
    </recommendedName>
</protein>
<dbReference type="EC" id="3.5.1.28" evidence="2"/>
<evidence type="ECO:0000313" key="6">
    <source>
        <dbReference type="EMBL" id="PNY82819.1"/>
    </source>
</evidence>
<keyword evidence="4" id="KW-0961">Cell wall biogenesis/degradation</keyword>
<comment type="caution">
    <text evidence="6">The sequence shown here is derived from an EMBL/GenBank/DDBJ whole genome shotgun (WGS) entry which is preliminary data.</text>
</comment>
<evidence type="ECO:0000256" key="1">
    <source>
        <dbReference type="ARBA" id="ARBA00001561"/>
    </source>
</evidence>
<accession>A0A2K3V211</accession>
<evidence type="ECO:0000313" key="7">
    <source>
        <dbReference type="Proteomes" id="UP000236379"/>
    </source>
</evidence>
<feature type="domain" description="N-acetylmuramoyl-L-alanine amidase" evidence="5">
    <location>
        <begin position="1"/>
        <end position="135"/>
    </location>
</feature>
<dbReference type="OrthoDB" id="9794842at2"/>
<organism evidence="6 7">
    <name type="scientific">Deinococcus koreensis</name>
    <dbReference type="NCBI Taxonomy" id="2054903"/>
    <lineage>
        <taxon>Bacteria</taxon>
        <taxon>Thermotogati</taxon>
        <taxon>Deinococcota</taxon>
        <taxon>Deinococci</taxon>
        <taxon>Deinococcales</taxon>
        <taxon>Deinococcaceae</taxon>
        <taxon>Deinococcus</taxon>
    </lineage>
</organism>
<gene>
    <name evidence="6" type="ORF">CVO96_02370</name>
</gene>
<evidence type="ECO:0000256" key="3">
    <source>
        <dbReference type="ARBA" id="ARBA00022801"/>
    </source>
</evidence>
<reference evidence="6 7" key="1">
    <citation type="submission" date="2018-01" db="EMBL/GenBank/DDBJ databases">
        <title>Deinococcus koreensis sp. nov., a radiation-resistant bacterium isolated from river water.</title>
        <authorList>
            <person name="Choi A."/>
        </authorList>
    </citation>
    <scope>NUCLEOTIDE SEQUENCE [LARGE SCALE GENOMIC DNA]</scope>
    <source>
        <strain evidence="6 7">SJW1-2</strain>
    </source>
</reference>
<dbReference type="Gene3D" id="3.40.80.10">
    <property type="entry name" value="Peptidoglycan recognition protein-like"/>
    <property type="match status" value="1"/>
</dbReference>
<dbReference type="PANTHER" id="PTHR30417:SF1">
    <property type="entry name" value="N-ACETYLMURAMOYL-L-ALANINE AMIDASE AMID"/>
    <property type="match status" value="1"/>
</dbReference>
<dbReference type="GO" id="GO:0008745">
    <property type="term" value="F:N-acetylmuramoyl-L-alanine amidase activity"/>
    <property type="evidence" value="ECO:0007669"/>
    <property type="project" value="UniProtKB-EC"/>
</dbReference>
<dbReference type="Proteomes" id="UP000236379">
    <property type="component" value="Unassembled WGS sequence"/>
</dbReference>
<evidence type="ECO:0000256" key="4">
    <source>
        <dbReference type="ARBA" id="ARBA00023316"/>
    </source>
</evidence>
<dbReference type="GO" id="GO:0009254">
    <property type="term" value="P:peptidoglycan turnover"/>
    <property type="evidence" value="ECO:0007669"/>
    <property type="project" value="TreeGrafter"/>
</dbReference>
<keyword evidence="7" id="KW-1185">Reference proteome</keyword>
<comment type="catalytic activity">
    <reaction evidence="1">
        <text>Hydrolyzes the link between N-acetylmuramoyl residues and L-amino acid residues in certain cell-wall glycopeptides.</text>
        <dbReference type="EC" id="3.5.1.28"/>
    </reaction>
</comment>
<dbReference type="PANTHER" id="PTHR30417">
    <property type="entry name" value="N-ACETYLMURAMOYL-L-ALANINE AMIDASE AMID"/>
    <property type="match status" value="1"/>
</dbReference>
<dbReference type="GO" id="GO:0009253">
    <property type="term" value="P:peptidoglycan catabolic process"/>
    <property type="evidence" value="ECO:0007669"/>
    <property type="project" value="InterPro"/>
</dbReference>
<sequence>MVVIHWTATSTLASALATLRPEVLSGRADIRSGGRLNVGAHFLVDRDGTVYRLQNETTLARHVIGLNRSAIGIENVGSGSLTAEQLRADTALVADLKARYPIEYLIGHFESQRFMGSPLWEERQPGYLTHKSDPGEAFMKALRRALAAWGLRLKSAP</sequence>
<evidence type="ECO:0000259" key="5">
    <source>
        <dbReference type="Pfam" id="PF01510"/>
    </source>
</evidence>
<dbReference type="Pfam" id="PF01510">
    <property type="entry name" value="Amidase_2"/>
    <property type="match status" value="1"/>
</dbReference>